<accession>A0A9J5ZWX4</accession>
<gene>
    <name evidence="1" type="ORF">H5410_016638</name>
</gene>
<organism evidence="1 2">
    <name type="scientific">Solanum commersonii</name>
    <name type="common">Commerson's wild potato</name>
    <name type="synonym">Commerson's nightshade</name>
    <dbReference type="NCBI Taxonomy" id="4109"/>
    <lineage>
        <taxon>Eukaryota</taxon>
        <taxon>Viridiplantae</taxon>
        <taxon>Streptophyta</taxon>
        <taxon>Embryophyta</taxon>
        <taxon>Tracheophyta</taxon>
        <taxon>Spermatophyta</taxon>
        <taxon>Magnoliopsida</taxon>
        <taxon>eudicotyledons</taxon>
        <taxon>Gunneridae</taxon>
        <taxon>Pentapetalae</taxon>
        <taxon>asterids</taxon>
        <taxon>lamiids</taxon>
        <taxon>Solanales</taxon>
        <taxon>Solanaceae</taxon>
        <taxon>Solanoideae</taxon>
        <taxon>Solaneae</taxon>
        <taxon>Solanum</taxon>
    </lineage>
</organism>
<reference evidence="1 2" key="1">
    <citation type="submission" date="2020-09" db="EMBL/GenBank/DDBJ databases">
        <title>De no assembly of potato wild relative species, Solanum commersonii.</title>
        <authorList>
            <person name="Cho K."/>
        </authorList>
    </citation>
    <scope>NUCLEOTIDE SEQUENCE [LARGE SCALE GENOMIC DNA]</scope>
    <source>
        <strain evidence="1">LZ3.2</strain>
        <tissue evidence="1">Leaf</tissue>
    </source>
</reference>
<protein>
    <submittedName>
        <fullName evidence="1">Uncharacterized protein</fullName>
    </submittedName>
</protein>
<dbReference type="Proteomes" id="UP000824120">
    <property type="component" value="Chromosome 3"/>
</dbReference>
<evidence type="ECO:0000313" key="2">
    <source>
        <dbReference type="Proteomes" id="UP000824120"/>
    </source>
</evidence>
<dbReference type="EMBL" id="JACXVP010000003">
    <property type="protein sequence ID" value="KAG5616814.1"/>
    <property type="molecule type" value="Genomic_DNA"/>
</dbReference>
<evidence type="ECO:0000313" key="1">
    <source>
        <dbReference type="EMBL" id="KAG5616814.1"/>
    </source>
</evidence>
<proteinExistence type="predicted"/>
<sequence length="111" mass="12455">MRWNSIKLHVQTLIPSYDTIAWPNAYLISGGFVGQSGCNNFGGRLMNPRCSMICLKQLNNSENLQPLPFGCAQGNPRSYAIACKSHKRVTRTRQARCDELDPEGKPLAFFH</sequence>
<comment type="caution">
    <text evidence="1">The sequence shown here is derived from an EMBL/GenBank/DDBJ whole genome shotgun (WGS) entry which is preliminary data.</text>
</comment>
<keyword evidence="2" id="KW-1185">Reference proteome</keyword>
<name>A0A9J5ZWX4_SOLCO</name>
<dbReference type="AlphaFoldDB" id="A0A9J5ZWX4"/>